<dbReference type="InterPro" id="IPR022385">
    <property type="entry name" value="Rhs_assc_core"/>
</dbReference>
<evidence type="ECO:0000313" key="1">
    <source>
        <dbReference type="EMBL" id="GLH74886.1"/>
    </source>
</evidence>
<dbReference type="Gene3D" id="2.180.10.10">
    <property type="entry name" value="RHS repeat-associated core"/>
    <property type="match status" value="1"/>
</dbReference>
<accession>A0ABQ5QKN4</accession>
<evidence type="ECO:0000313" key="2">
    <source>
        <dbReference type="Proteomes" id="UP001165069"/>
    </source>
</evidence>
<dbReference type="EMBL" id="BSDE01000009">
    <property type="protein sequence ID" value="GLH74886.1"/>
    <property type="molecule type" value="Genomic_DNA"/>
</dbReference>
<protein>
    <recommendedName>
        <fullName evidence="3">RHS repeat-associated core domain-containing protein</fullName>
    </recommendedName>
</protein>
<dbReference type="Proteomes" id="UP001165069">
    <property type="component" value="Unassembled WGS sequence"/>
</dbReference>
<name>A0ABQ5QKN4_9BACT</name>
<evidence type="ECO:0008006" key="3">
    <source>
        <dbReference type="Google" id="ProtNLM"/>
    </source>
</evidence>
<proteinExistence type="predicted"/>
<organism evidence="1 2">
    <name type="scientific">Geothrix limicola</name>
    <dbReference type="NCBI Taxonomy" id="2927978"/>
    <lineage>
        <taxon>Bacteria</taxon>
        <taxon>Pseudomonadati</taxon>
        <taxon>Acidobacteriota</taxon>
        <taxon>Holophagae</taxon>
        <taxon>Holophagales</taxon>
        <taxon>Holophagaceae</taxon>
        <taxon>Geothrix</taxon>
    </lineage>
</organism>
<comment type="caution">
    <text evidence="1">The sequence shown here is derived from an EMBL/GenBank/DDBJ whole genome shotgun (WGS) entry which is preliminary data.</text>
</comment>
<dbReference type="RefSeq" id="WP_285577684.1">
    <property type="nucleotide sequence ID" value="NZ_BSDE01000009.1"/>
</dbReference>
<keyword evidence="2" id="KW-1185">Reference proteome</keyword>
<sequence length="239" mass="26334">MQARFYAPQYGRFLSPDPARDQHFEETQSWNIYSYCQNNPVMKIDPTGMAPDPVPTDNPITEHAFRNEADKAASKAQKDAQTKKEDLGNNIKFEKTGIRNENKVKAAVKKAMNTKVVEKAHNRGQKAQNGRPLIVRATDKTGDRAAYWDPKDNSVNINPNGTFYLMTANGPAATPLDVVAAHEIGHEDGTRDVGGPNLMDNVNKTENPYRQVMGIKPRTSYKGGGFVSEASATVVVTAQ</sequence>
<dbReference type="NCBIfam" id="TIGR03696">
    <property type="entry name" value="Rhs_assc_core"/>
    <property type="match status" value="1"/>
</dbReference>
<gene>
    <name evidence="1" type="ORF">GETHLI_33880</name>
</gene>
<reference evidence="1 2" key="1">
    <citation type="journal article" date="2023" name="Antonie Van Leeuwenhoek">
        <title>Mesoterricola silvestris gen. nov., sp. nov., Mesoterricola sediminis sp. nov., Geothrix oryzae sp. nov., Geothrix edaphica sp. nov., Geothrix rubra sp. nov., and Geothrix limicola sp. nov., six novel members of Acidobacteriota isolated from soils.</title>
        <authorList>
            <person name="Itoh H."/>
            <person name="Sugisawa Y."/>
            <person name="Mise K."/>
            <person name="Xu Z."/>
            <person name="Kuniyasu M."/>
            <person name="Ushijima N."/>
            <person name="Kawano K."/>
            <person name="Kobayashi E."/>
            <person name="Shiratori Y."/>
            <person name="Masuda Y."/>
            <person name="Senoo K."/>
        </authorList>
    </citation>
    <scope>NUCLEOTIDE SEQUENCE [LARGE SCALE GENOMIC DNA]</scope>
    <source>
        <strain evidence="1 2">Red804</strain>
    </source>
</reference>